<evidence type="ECO:0000313" key="2">
    <source>
        <dbReference type="Proteomes" id="UP000016505"/>
    </source>
</evidence>
<sequence>MVKTLMMAIPLSVMGMRKRVIVVSSQIDVIGFSLLPKNELVIIFDQQAVSV</sequence>
<organism evidence="1 2">
    <name type="scientific">Pseudoalteromonas arctica A 37-1-2</name>
    <dbReference type="NCBI Taxonomy" id="1117313"/>
    <lineage>
        <taxon>Bacteria</taxon>
        <taxon>Pseudomonadati</taxon>
        <taxon>Pseudomonadota</taxon>
        <taxon>Gammaproteobacteria</taxon>
        <taxon>Alteromonadales</taxon>
        <taxon>Pseudoalteromonadaceae</taxon>
        <taxon>Pseudoalteromonas</taxon>
    </lineage>
</organism>
<dbReference type="EMBL" id="CP011025">
    <property type="protein sequence ID" value="ATC86767.1"/>
    <property type="molecule type" value="Genomic_DNA"/>
</dbReference>
<proteinExistence type="predicted"/>
<protein>
    <submittedName>
        <fullName evidence="1">Uncharacterized protein</fullName>
    </submittedName>
</protein>
<gene>
    <name evidence="1" type="ORF">PARC_a2259</name>
</gene>
<dbReference type="Proteomes" id="UP000016505">
    <property type="component" value="Chromosome I"/>
</dbReference>
<reference evidence="1 2" key="1">
    <citation type="journal article" date="2012" name="J. Bacteriol.">
        <title>Genome sequences of type strains of seven species of the marine bacterium Pseudoalteromonas.</title>
        <authorList>
            <person name="Xie B.B."/>
            <person name="Shu Y.L."/>
            <person name="Qin Q.L."/>
            <person name="Rong J.C."/>
            <person name="Zhang X.Y."/>
            <person name="Chen X.L."/>
            <person name="Shi M."/>
            <person name="He H.L."/>
            <person name="Zhou B.C."/>
            <person name="Zhang Y.Z."/>
        </authorList>
    </citation>
    <scope>NUCLEOTIDE SEQUENCE [LARGE SCALE GENOMIC DNA]</scope>
    <source>
        <strain evidence="1 2">A 37-1-2</strain>
    </source>
</reference>
<evidence type="ECO:0000313" key="1">
    <source>
        <dbReference type="EMBL" id="ATC86767.1"/>
    </source>
</evidence>
<accession>A0A290S5G7</accession>
<dbReference type="AlphaFoldDB" id="A0A290S5G7"/>
<dbReference type="KEGG" id="part:PARC_a2259"/>
<name>A0A290S5G7_9GAMM</name>